<proteinExistence type="predicted"/>
<reference evidence="1" key="1">
    <citation type="journal article" date="2021" name="Proc. Natl. Acad. Sci. U.S.A.">
        <title>A Catalog of Tens of Thousands of Viruses from Human Metagenomes Reveals Hidden Associations with Chronic Diseases.</title>
        <authorList>
            <person name="Tisza M.J."/>
            <person name="Buck C.B."/>
        </authorList>
    </citation>
    <scope>NUCLEOTIDE SEQUENCE</scope>
    <source>
        <strain evidence="1">CtwVB15</strain>
    </source>
</reference>
<dbReference type="EMBL" id="BK016112">
    <property type="protein sequence ID" value="DAF95998.1"/>
    <property type="molecule type" value="Genomic_DNA"/>
</dbReference>
<dbReference type="InterPro" id="IPR054441">
    <property type="entry name" value="Gp28-like"/>
</dbReference>
<accession>A0A8S5UNN8</accession>
<evidence type="ECO:0000313" key="1">
    <source>
        <dbReference type="EMBL" id="DAF95998.1"/>
    </source>
</evidence>
<protein>
    <submittedName>
        <fullName evidence="1">Uncharacterized protein</fullName>
    </submittedName>
</protein>
<organism evidence="1">
    <name type="scientific">Myoviridae sp. ctwVB15</name>
    <dbReference type="NCBI Taxonomy" id="2825208"/>
    <lineage>
        <taxon>Viruses</taxon>
        <taxon>Duplodnaviria</taxon>
        <taxon>Heunggongvirae</taxon>
        <taxon>Uroviricota</taxon>
        <taxon>Caudoviricetes</taxon>
    </lineage>
</organism>
<dbReference type="Pfam" id="PF22755">
    <property type="entry name" value="E217_gp28"/>
    <property type="match status" value="1"/>
</dbReference>
<name>A0A8S5UNN8_9CAUD</name>
<sequence>MQGLNLHNTVADALAVINPWQDLTFKKTVTEWTTNARTPTVTETEISLKGKIQPADLQTVAKLGFDVNAYQYFTVFISADVTQIDRLRQLGADVFTTENGDKYQLVAKSDWIQNGWRQGYAYLIEAGAKDETV</sequence>